<reference evidence="6 7" key="1">
    <citation type="journal article" date="2015" name="Genome Biol. Evol.">
        <title>Phylogenomic analyses indicate that early fungi evolved digesting cell walls of algal ancestors of land plants.</title>
        <authorList>
            <person name="Chang Y."/>
            <person name="Wang S."/>
            <person name="Sekimoto S."/>
            <person name="Aerts A.L."/>
            <person name="Choi C."/>
            <person name="Clum A."/>
            <person name="LaButti K.M."/>
            <person name="Lindquist E.A."/>
            <person name="Yee Ngan C."/>
            <person name="Ohm R.A."/>
            <person name="Salamov A.A."/>
            <person name="Grigoriev I.V."/>
            <person name="Spatafora J.W."/>
            <person name="Berbee M.L."/>
        </authorList>
    </citation>
    <scope>NUCLEOTIDE SEQUENCE [LARGE SCALE GENOMIC DNA]</scope>
    <source>
        <strain evidence="6 7">NRRL 28638</strain>
    </source>
</reference>
<keyword evidence="4" id="KW-0472">Membrane</keyword>
<organism evidence="6 7">
    <name type="scientific">Conidiobolus coronatus (strain ATCC 28846 / CBS 209.66 / NRRL 28638)</name>
    <name type="common">Delacroixia coronata</name>
    <dbReference type="NCBI Taxonomy" id="796925"/>
    <lineage>
        <taxon>Eukaryota</taxon>
        <taxon>Fungi</taxon>
        <taxon>Fungi incertae sedis</taxon>
        <taxon>Zoopagomycota</taxon>
        <taxon>Entomophthoromycotina</taxon>
        <taxon>Entomophthoromycetes</taxon>
        <taxon>Entomophthorales</taxon>
        <taxon>Ancylistaceae</taxon>
        <taxon>Conidiobolus</taxon>
    </lineage>
</organism>
<dbReference type="GO" id="GO:0008320">
    <property type="term" value="F:protein transmembrane transporter activity"/>
    <property type="evidence" value="ECO:0007669"/>
    <property type="project" value="EnsemblFungi"/>
</dbReference>
<evidence type="ECO:0000313" key="7">
    <source>
        <dbReference type="Proteomes" id="UP000070444"/>
    </source>
</evidence>
<gene>
    <name evidence="6" type="ORF">CONCODRAFT_50530</name>
</gene>
<protein>
    <submittedName>
        <fullName evidence="6">Tim17-domain-containing protein</fullName>
    </submittedName>
</protein>
<keyword evidence="7" id="KW-1185">Reference proteome</keyword>
<feature type="compositionally biased region" description="Low complexity" evidence="5">
    <location>
        <begin position="9"/>
        <end position="32"/>
    </location>
</feature>
<name>A0A137P3X3_CONC2</name>
<dbReference type="PANTHER" id="PTHR15371">
    <property type="entry name" value="TIM23"/>
    <property type="match status" value="1"/>
</dbReference>
<dbReference type="Pfam" id="PF02466">
    <property type="entry name" value="Tim17"/>
    <property type="match status" value="1"/>
</dbReference>
<evidence type="ECO:0000256" key="2">
    <source>
        <dbReference type="ARBA" id="ARBA00022692"/>
    </source>
</evidence>
<keyword evidence="3" id="KW-1133">Transmembrane helix</keyword>
<keyword evidence="2" id="KW-0812">Transmembrane</keyword>
<dbReference type="InterPro" id="IPR045238">
    <property type="entry name" value="Tim23-like"/>
</dbReference>
<feature type="region of interest" description="Disordered" evidence="5">
    <location>
        <begin position="1"/>
        <end position="50"/>
    </location>
</feature>
<dbReference type="GO" id="GO:0005744">
    <property type="term" value="C:TIM23 mitochondrial import inner membrane translocase complex"/>
    <property type="evidence" value="ECO:0007669"/>
    <property type="project" value="EnsemblFungi"/>
</dbReference>
<dbReference type="EMBL" id="KQ964529">
    <property type="protein sequence ID" value="KXN69611.1"/>
    <property type="molecule type" value="Genomic_DNA"/>
</dbReference>
<dbReference type="AlphaFoldDB" id="A0A137P3X3"/>
<dbReference type="OMA" id="QYIMPEG"/>
<proteinExistence type="predicted"/>
<dbReference type="GO" id="GO:0030943">
    <property type="term" value="F:mitochondrion targeting sequence binding"/>
    <property type="evidence" value="ECO:0007669"/>
    <property type="project" value="EnsemblFungi"/>
</dbReference>
<evidence type="ECO:0000313" key="6">
    <source>
        <dbReference type="EMBL" id="KXN69611.1"/>
    </source>
</evidence>
<sequence length="239" mass="25275">MGFFFNTEPQPNQPQQQGYPQQQVAVAAPQGAHPTQEGAHAPQVPSTKPQTISSILGTNEFDASKLSPLPGLDKKTLDFFSLEESGSNRTTAFGLIPSRSWTDDVCYGTGAVYLLGLGVGGLWGAREELKASKGQPSKVRYNRMLNGMTRRGPFLGNSMGILAAGYNLINSGVTNYVGESTPIGSIGSATITGMLFKSTAGIRTSLVSGAMCGGAVALWTFANKYYEGSASSNWGKKLH</sequence>
<evidence type="ECO:0000256" key="4">
    <source>
        <dbReference type="ARBA" id="ARBA00023136"/>
    </source>
</evidence>
<dbReference type="GO" id="GO:0030150">
    <property type="term" value="P:protein import into mitochondrial matrix"/>
    <property type="evidence" value="ECO:0007669"/>
    <property type="project" value="EnsemblFungi"/>
</dbReference>
<dbReference type="Proteomes" id="UP000070444">
    <property type="component" value="Unassembled WGS sequence"/>
</dbReference>
<evidence type="ECO:0000256" key="1">
    <source>
        <dbReference type="ARBA" id="ARBA00004141"/>
    </source>
</evidence>
<comment type="subcellular location">
    <subcellularLocation>
        <location evidence="1">Membrane</location>
        <topology evidence="1">Multi-pass membrane protein</topology>
    </subcellularLocation>
</comment>
<evidence type="ECO:0000256" key="5">
    <source>
        <dbReference type="SAM" id="MobiDB-lite"/>
    </source>
</evidence>
<evidence type="ECO:0000256" key="3">
    <source>
        <dbReference type="ARBA" id="ARBA00022989"/>
    </source>
</evidence>
<dbReference type="OrthoDB" id="159299at2759"/>
<accession>A0A137P3X3</accession>
<dbReference type="PANTHER" id="PTHR15371:SF0">
    <property type="entry name" value="SD19278P"/>
    <property type="match status" value="1"/>
</dbReference>
<dbReference type="STRING" id="796925.A0A137P3X3"/>